<evidence type="ECO:0000259" key="1">
    <source>
        <dbReference type="Pfam" id="PF07045"/>
    </source>
</evidence>
<reference evidence="2" key="1">
    <citation type="submission" date="2018-05" db="EMBL/GenBank/DDBJ databases">
        <authorList>
            <person name="Lanie J.A."/>
            <person name="Ng W.-L."/>
            <person name="Kazmierczak K.M."/>
            <person name="Andrzejewski T.M."/>
            <person name="Davidsen T.M."/>
            <person name="Wayne K.J."/>
            <person name="Tettelin H."/>
            <person name="Glass J.I."/>
            <person name="Rusch D."/>
            <person name="Podicherti R."/>
            <person name="Tsui H.-C.T."/>
            <person name="Winkler M.E."/>
        </authorList>
    </citation>
    <scope>NUCLEOTIDE SEQUENCE</scope>
</reference>
<accession>A0A382L0Y6</accession>
<dbReference type="SUPFAM" id="SSF54909">
    <property type="entry name" value="Dimeric alpha+beta barrel"/>
    <property type="match status" value="1"/>
</dbReference>
<organism evidence="2">
    <name type="scientific">marine metagenome</name>
    <dbReference type="NCBI Taxonomy" id="408172"/>
    <lineage>
        <taxon>unclassified sequences</taxon>
        <taxon>metagenomes</taxon>
        <taxon>ecological metagenomes</taxon>
    </lineage>
</organism>
<dbReference type="InterPro" id="IPR010753">
    <property type="entry name" value="DUF1330"/>
</dbReference>
<evidence type="ECO:0000313" key="2">
    <source>
        <dbReference type="EMBL" id="SVC28992.1"/>
    </source>
</evidence>
<dbReference type="InterPro" id="IPR011008">
    <property type="entry name" value="Dimeric_a/b-barrel"/>
</dbReference>
<feature type="domain" description="DUF1330" evidence="1">
    <location>
        <begin position="12"/>
        <end position="105"/>
    </location>
</feature>
<dbReference type="AlphaFoldDB" id="A0A382L0Y6"/>
<name>A0A382L0Y6_9ZZZZ</name>
<sequence>MVCLNLEQLMSVYLVSVCEITNMNEGLKEYAQKSAELIQQFGGSYVVRGPAKEVCEGEMLNNKSVIITEFPDVESVHAFWNSDEYRAIKPKREGTGVYDIGIYPGVE</sequence>
<dbReference type="Gene3D" id="3.30.70.100">
    <property type="match status" value="1"/>
</dbReference>
<dbReference type="PANTHER" id="PTHR41521:SF4">
    <property type="entry name" value="BLR0684 PROTEIN"/>
    <property type="match status" value="1"/>
</dbReference>
<protein>
    <recommendedName>
        <fullName evidence="1">DUF1330 domain-containing protein</fullName>
    </recommendedName>
</protein>
<dbReference type="Pfam" id="PF07045">
    <property type="entry name" value="DUF1330"/>
    <property type="match status" value="1"/>
</dbReference>
<dbReference type="EMBL" id="UINC01083360">
    <property type="protein sequence ID" value="SVC28992.1"/>
    <property type="molecule type" value="Genomic_DNA"/>
</dbReference>
<gene>
    <name evidence="2" type="ORF">METZ01_LOCUS281846</name>
</gene>
<dbReference type="PANTHER" id="PTHR41521">
    <property type="match status" value="1"/>
</dbReference>
<proteinExistence type="predicted"/>